<evidence type="ECO:0000256" key="1">
    <source>
        <dbReference type="ARBA" id="ARBA00010098"/>
    </source>
</evidence>
<dbReference type="AlphaFoldDB" id="M1V5Q7"/>
<protein>
    <submittedName>
        <fullName evidence="2">Similar to RNA polymerase I specific transcription initiation factor RRN3</fullName>
    </submittedName>
</protein>
<keyword evidence="2" id="KW-0648">Protein biosynthesis</keyword>
<dbReference type="Pfam" id="PF05327">
    <property type="entry name" value="RRN3"/>
    <property type="match status" value="1"/>
</dbReference>
<dbReference type="GO" id="GO:0001181">
    <property type="term" value="F:RNA polymerase I general transcription initiation factor activity"/>
    <property type="evidence" value="ECO:0007669"/>
    <property type="project" value="InterPro"/>
</dbReference>
<dbReference type="STRING" id="280699.M1V5Q7"/>
<accession>M1V5Q7</accession>
<keyword evidence="2" id="KW-0396">Initiation factor</keyword>
<dbReference type="Proteomes" id="UP000007014">
    <property type="component" value="Chromosome 13"/>
</dbReference>
<evidence type="ECO:0000313" key="2">
    <source>
        <dbReference type="EMBL" id="BAM81090.1"/>
    </source>
</evidence>
<dbReference type="KEGG" id="cme:CYME_CMM256C"/>
<organism evidence="2 3">
    <name type="scientific">Cyanidioschyzon merolae (strain NIES-3377 / 10D)</name>
    <name type="common">Unicellular red alga</name>
    <dbReference type="NCBI Taxonomy" id="280699"/>
    <lineage>
        <taxon>Eukaryota</taxon>
        <taxon>Rhodophyta</taxon>
        <taxon>Bangiophyceae</taxon>
        <taxon>Cyanidiales</taxon>
        <taxon>Cyanidiaceae</taxon>
        <taxon>Cyanidioschyzon</taxon>
    </lineage>
</organism>
<dbReference type="EMBL" id="AP006495">
    <property type="protein sequence ID" value="BAM81090.1"/>
    <property type="molecule type" value="Genomic_DNA"/>
</dbReference>
<keyword evidence="3" id="KW-1185">Reference proteome</keyword>
<sequence>MECAATLASEARDDYDVETSANTQSSLEETVRNLERCLNEQTCSEGTGLLGESTVLAELRDALPARLAKADDSELELFFEIIIRVLPKITNGFWDGVIAALLTAGVCRSTTNKIAFRGFVTSLVLQDVQYLEPVVSFLVQSFPTLSEDGCGTVHDVLSNLISLIPRTEECYLFYLEKYFPHASRPEKQFIMYVRMLLCSLSYAKTRVSAMLSLLFRRLVILELEYLAALDFPTGLVTSPESFVEKHLSDDGNHDLSVFELGDSERTEASIEQDSSTLVDPAIAELSAESLSKKLDTCLDEVFLFCSQITRKQIDTFLDALYVAFEAHVMPVATSRRVPFILFVFLSHSGSAALELILRHLLTFFFDTGRPLSSRSLAVLNAGALVASNAAANLLMALQWMKTVSSWLHNQLDRAYTSHCPELHSFGEVSEEPVYAGMTGVLYVLGAYASHLSFSDFYREQVRRMRLGRLIHMMPNLMERIPLELLQAITTLPEFAFVFELFVDEVRRVPRFSLDDLMPFRVYGLPRSEQHVRDALRPFKSANVISSEEEIGSQLDDQEIALALR</sequence>
<reference evidence="2 3" key="2">
    <citation type="journal article" date="2007" name="BMC Biol.">
        <title>A 100%-complete sequence reveals unusually simple genomic features in the hot-spring red alga Cyanidioschyzon merolae.</title>
        <authorList>
            <person name="Nozaki H."/>
            <person name="Takano H."/>
            <person name="Misumi O."/>
            <person name="Terasawa K."/>
            <person name="Matsuzaki M."/>
            <person name="Maruyama S."/>
            <person name="Nishida K."/>
            <person name="Yagisawa F."/>
            <person name="Yoshida Y."/>
            <person name="Fujiwara T."/>
            <person name="Takio S."/>
            <person name="Tamura K."/>
            <person name="Chung S.J."/>
            <person name="Nakamura S."/>
            <person name="Kuroiwa H."/>
            <person name="Tanaka K."/>
            <person name="Sato N."/>
            <person name="Kuroiwa T."/>
        </authorList>
    </citation>
    <scope>NUCLEOTIDE SEQUENCE [LARGE SCALE GENOMIC DNA]</scope>
    <source>
        <strain evidence="2 3">10D</strain>
    </source>
</reference>
<dbReference type="OrthoDB" id="26970at2759"/>
<gene>
    <name evidence="2" type="ORF">CYME_CMM256C</name>
</gene>
<comment type="similarity">
    <text evidence="1">Belongs to the RRN3 family.</text>
</comment>
<dbReference type="PANTHER" id="PTHR12790:SF0">
    <property type="entry name" value="RNA POLYMERASE I-SPECIFIC TRANSCRIPTION INITIATION FACTOR RRN3-RELATED"/>
    <property type="match status" value="1"/>
</dbReference>
<dbReference type="PANTHER" id="PTHR12790">
    <property type="entry name" value="TRANSCRIPTION INITIATION FACTOR IA RRN3"/>
    <property type="match status" value="1"/>
</dbReference>
<dbReference type="GO" id="GO:0005634">
    <property type="term" value="C:nucleus"/>
    <property type="evidence" value="ECO:0007669"/>
    <property type="project" value="TreeGrafter"/>
</dbReference>
<name>M1V5Q7_CYAM1</name>
<dbReference type="GO" id="GO:0006361">
    <property type="term" value="P:transcription initiation at RNA polymerase I promoter"/>
    <property type="evidence" value="ECO:0007669"/>
    <property type="project" value="InterPro"/>
</dbReference>
<dbReference type="GO" id="GO:0001042">
    <property type="term" value="F:RNA polymerase I core binding"/>
    <property type="evidence" value="ECO:0007669"/>
    <property type="project" value="TreeGrafter"/>
</dbReference>
<dbReference type="RefSeq" id="XP_005537126.1">
    <property type="nucleotide sequence ID" value="XM_005537069.1"/>
</dbReference>
<dbReference type="InterPro" id="IPR007991">
    <property type="entry name" value="RNA_pol_I_trans_ini_fac_RRN3"/>
</dbReference>
<proteinExistence type="inferred from homology"/>
<reference evidence="2 3" key="1">
    <citation type="journal article" date="2004" name="Nature">
        <title>Genome sequence of the ultrasmall unicellular red alga Cyanidioschyzon merolae 10D.</title>
        <authorList>
            <person name="Matsuzaki M."/>
            <person name="Misumi O."/>
            <person name="Shin-i T."/>
            <person name="Maruyama S."/>
            <person name="Takahara M."/>
            <person name="Miyagishima S."/>
            <person name="Mori T."/>
            <person name="Nishida K."/>
            <person name="Yagisawa F."/>
            <person name="Nishida K."/>
            <person name="Yoshida Y."/>
            <person name="Nishimura Y."/>
            <person name="Nakao S."/>
            <person name="Kobayashi T."/>
            <person name="Momoyama Y."/>
            <person name="Higashiyama T."/>
            <person name="Minoda A."/>
            <person name="Sano M."/>
            <person name="Nomoto H."/>
            <person name="Oishi K."/>
            <person name="Hayashi H."/>
            <person name="Ohta F."/>
            <person name="Nishizaka S."/>
            <person name="Haga S."/>
            <person name="Miura S."/>
            <person name="Morishita T."/>
            <person name="Kabeya Y."/>
            <person name="Terasawa K."/>
            <person name="Suzuki Y."/>
            <person name="Ishii Y."/>
            <person name="Asakawa S."/>
            <person name="Takano H."/>
            <person name="Ohta N."/>
            <person name="Kuroiwa H."/>
            <person name="Tanaka K."/>
            <person name="Shimizu N."/>
            <person name="Sugano S."/>
            <person name="Sato N."/>
            <person name="Nozaki H."/>
            <person name="Ogasawara N."/>
            <person name="Kohara Y."/>
            <person name="Kuroiwa T."/>
        </authorList>
    </citation>
    <scope>NUCLEOTIDE SEQUENCE [LARGE SCALE GENOMIC DNA]</scope>
    <source>
        <strain evidence="2 3">10D</strain>
    </source>
</reference>
<dbReference type="GeneID" id="16994861"/>
<evidence type="ECO:0000313" key="3">
    <source>
        <dbReference type="Proteomes" id="UP000007014"/>
    </source>
</evidence>
<dbReference type="GO" id="GO:0003743">
    <property type="term" value="F:translation initiation factor activity"/>
    <property type="evidence" value="ECO:0007669"/>
    <property type="project" value="UniProtKB-KW"/>
</dbReference>